<gene>
    <name evidence="12 14" type="primary">gmk</name>
    <name evidence="14" type="ORF">OF365_01315</name>
</gene>
<dbReference type="EC" id="2.7.4.8" evidence="4 12"/>
<evidence type="ECO:0000313" key="14">
    <source>
        <dbReference type="EMBL" id="MCV3754004.1"/>
    </source>
</evidence>
<dbReference type="Gene3D" id="3.40.50.300">
    <property type="entry name" value="P-loop containing nucleotide triphosphate hydrolases"/>
    <property type="match status" value="1"/>
</dbReference>
<evidence type="ECO:0000313" key="15">
    <source>
        <dbReference type="Proteomes" id="UP001207252"/>
    </source>
</evidence>
<dbReference type="InterPro" id="IPR020590">
    <property type="entry name" value="Guanylate_kinase_CS"/>
</dbReference>
<evidence type="ECO:0000256" key="10">
    <source>
        <dbReference type="ARBA" id="ARBA00030128"/>
    </source>
</evidence>
<dbReference type="Proteomes" id="UP001207252">
    <property type="component" value="Unassembled WGS sequence"/>
</dbReference>
<dbReference type="GO" id="GO:0004385">
    <property type="term" value="F:GMP kinase activity"/>
    <property type="evidence" value="ECO:0007669"/>
    <property type="project" value="UniProtKB-EC"/>
</dbReference>
<sequence length="190" mass="21999">MHKGKIIVFSGPSGVGKKTILDQIFNKQSLNLTYSISMTTRPQRPGEVHGVDYYFVSREDFDEAIAKNELIEWAEFVNNRYGTLKKEVERLRNAGKNVLLEIEVVGALQVLELFKNDDLLSIFILPPSLKELERRLLFRNTEPVEVINQRLEKAEKEMAIKHIYQYNIINDDPKNAAHTLEAILKKELRF</sequence>
<dbReference type="SMART" id="SM00072">
    <property type="entry name" value="GuKc"/>
    <property type="match status" value="1"/>
</dbReference>
<dbReference type="PANTHER" id="PTHR23117">
    <property type="entry name" value="GUANYLATE KINASE-RELATED"/>
    <property type="match status" value="1"/>
</dbReference>
<keyword evidence="9 12" id="KW-0067">ATP-binding</keyword>
<reference evidence="14 15" key="1">
    <citation type="journal article" date="2020" name="Int. J. Syst. Evol. Microbiol.">
        <title>Ureaplasma miroungigenitalium sp. nov. isolated from northern elephant seals (Mirounga angustirostris) and Ureaplasma zalophigenitalium sp. nov. isolated from California sea lions (Zalophus californianus).</title>
        <authorList>
            <person name="Volokhov D.V."/>
            <person name="Gulland F.M."/>
            <person name="Gao Y."/>
            <person name="Chizhikov V.E."/>
        </authorList>
    </citation>
    <scope>NUCLEOTIDE SEQUENCE [LARGE SCALE GENOMIC DNA]</scope>
    <source>
        <strain evidence="14 15">CSL7644-GEN</strain>
    </source>
</reference>
<protein>
    <recommendedName>
        <fullName evidence="5 12">Guanylate kinase</fullName>
        <ecNumber evidence="4 12">2.7.4.8</ecNumber>
    </recommendedName>
    <alternativeName>
        <fullName evidence="10 12">GMP kinase</fullName>
    </alternativeName>
</protein>
<evidence type="ECO:0000256" key="3">
    <source>
        <dbReference type="ARBA" id="ARBA00005790"/>
    </source>
</evidence>
<dbReference type="RefSeq" id="WP_263817808.1">
    <property type="nucleotide sequence ID" value="NZ_JAOXHJ010000002.1"/>
</dbReference>
<keyword evidence="7 12" id="KW-0547">Nucleotide-binding</keyword>
<dbReference type="NCBIfam" id="TIGR03263">
    <property type="entry name" value="guanyl_kin"/>
    <property type="match status" value="1"/>
</dbReference>
<feature type="binding site" evidence="12">
    <location>
        <begin position="11"/>
        <end position="18"/>
    </location>
    <ligand>
        <name>ATP</name>
        <dbReference type="ChEBI" id="CHEBI:30616"/>
    </ligand>
</feature>
<comment type="caution">
    <text evidence="14">The sequence shown here is derived from an EMBL/GenBank/DDBJ whole genome shotgun (WGS) entry which is preliminary data.</text>
</comment>
<evidence type="ECO:0000256" key="5">
    <source>
        <dbReference type="ARBA" id="ARBA00016296"/>
    </source>
</evidence>
<evidence type="ECO:0000256" key="7">
    <source>
        <dbReference type="ARBA" id="ARBA00022741"/>
    </source>
</evidence>
<feature type="domain" description="Guanylate kinase-like" evidence="13">
    <location>
        <begin position="4"/>
        <end position="185"/>
    </location>
</feature>
<evidence type="ECO:0000259" key="13">
    <source>
        <dbReference type="PROSITE" id="PS50052"/>
    </source>
</evidence>
<accession>A0ABT3BP37</accession>
<dbReference type="InterPro" id="IPR008144">
    <property type="entry name" value="Guanylate_kin-like_dom"/>
</dbReference>
<name>A0ABT3BP37_9BACT</name>
<comment type="catalytic activity">
    <reaction evidence="11 12">
        <text>GMP + ATP = GDP + ADP</text>
        <dbReference type="Rhea" id="RHEA:20780"/>
        <dbReference type="ChEBI" id="CHEBI:30616"/>
        <dbReference type="ChEBI" id="CHEBI:58115"/>
        <dbReference type="ChEBI" id="CHEBI:58189"/>
        <dbReference type="ChEBI" id="CHEBI:456216"/>
        <dbReference type="EC" id="2.7.4.8"/>
    </reaction>
</comment>
<dbReference type="Pfam" id="PF00625">
    <property type="entry name" value="Guanylate_kin"/>
    <property type="match status" value="1"/>
</dbReference>
<dbReference type="PROSITE" id="PS50052">
    <property type="entry name" value="GUANYLATE_KINASE_2"/>
    <property type="match status" value="1"/>
</dbReference>
<keyword evidence="15" id="KW-1185">Reference proteome</keyword>
<organism evidence="14 15">
    <name type="scientific">Ureaplasma zalophigenitalium</name>
    <dbReference type="NCBI Taxonomy" id="907723"/>
    <lineage>
        <taxon>Bacteria</taxon>
        <taxon>Bacillati</taxon>
        <taxon>Mycoplasmatota</taxon>
        <taxon>Mycoplasmoidales</taxon>
        <taxon>Mycoplasmoidaceae</taxon>
        <taxon>Ureaplasma</taxon>
    </lineage>
</organism>
<dbReference type="EMBL" id="JAOXHJ010000002">
    <property type="protein sequence ID" value="MCV3754004.1"/>
    <property type="molecule type" value="Genomic_DNA"/>
</dbReference>
<dbReference type="HAMAP" id="MF_00328">
    <property type="entry name" value="Guanylate_kinase"/>
    <property type="match status" value="1"/>
</dbReference>
<proteinExistence type="inferred from homology"/>
<dbReference type="InterPro" id="IPR027417">
    <property type="entry name" value="P-loop_NTPase"/>
</dbReference>
<dbReference type="Gene3D" id="3.30.63.10">
    <property type="entry name" value="Guanylate Kinase phosphate binding domain"/>
    <property type="match status" value="1"/>
</dbReference>
<evidence type="ECO:0000256" key="2">
    <source>
        <dbReference type="ARBA" id="ARBA00004496"/>
    </source>
</evidence>
<keyword evidence="6 12" id="KW-0808">Transferase</keyword>
<evidence type="ECO:0000256" key="9">
    <source>
        <dbReference type="ARBA" id="ARBA00022840"/>
    </source>
</evidence>
<evidence type="ECO:0000256" key="1">
    <source>
        <dbReference type="ARBA" id="ARBA00003531"/>
    </source>
</evidence>
<keyword evidence="8 12" id="KW-0418">Kinase</keyword>
<evidence type="ECO:0000256" key="12">
    <source>
        <dbReference type="HAMAP-Rule" id="MF_00328"/>
    </source>
</evidence>
<dbReference type="InterPro" id="IPR017665">
    <property type="entry name" value="Guanylate_kinase"/>
</dbReference>
<dbReference type="PROSITE" id="PS00856">
    <property type="entry name" value="GUANYLATE_KINASE_1"/>
    <property type="match status" value="1"/>
</dbReference>
<dbReference type="PANTHER" id="PTHR23117:SF13">
    <property type="entry name" value="GUANYLATE KINASE"/>
    <property type="match status" value="1"/>
</dbReference>
<evidence type="ECO:0000256" key="8">
    <source>
        <dbReference type="ARBA" id="ARBA00022777"/>
    </source>
</evidence>
<comment type="similarity">
    <text evidence="3 12">Belongs to the guanylate kinase family.</text>
</comment>
<comment type="function">
    <text evidence="1 12">Essential for recycling GMP and indirectly, cGMP.</text>
</comment>
<keyword evidence="12" id="KW-0963">Cytoplasm</keyword>
<evidence type="ECO:0000256" key="4">
    <source>
        <dbReference type="ARBA" id="ARBA00012961"/>
    </source>
</evidence>
<dbReference type="SUPFAM" id="SSF52540">
    <property type="entry name" value="P-loop containing nucleoside triphosphate hydrolases"/>
    <property type="match status" value="1"/>
</dbReference>
<evidence type="ECO:0000256" key="11">
    <source>
        <dbReference type="ARBA" id="ARBA00048594"/>
    </source>
</evidence>
<dbReference type="InterPro" id="IPR008145">
    <property type="entry name" value="GK/Ca_channel_bsu"/>
</dbReference>
<evidence type="ECO:0000256" key="6">
    <source>
        <dbReference type="ARBA" id="ARBA00022679"/>
    </source>
</evidence>
<dbReference type="CDD" id="cd00071">
    <property type="entry name" value="GMPK"/>
    <property type="match status" value="1"/>
</dbReference>
<comment type="subcellular location">
    <subcellularLocation>
        <location evidence="2 12">Cytoplasm</location>
    </subcellularLocation>
</comment>